<comment type="caution">
    <text evidence="2">The sequence shown here is derived from an EMBL/GenBank/DDBJ whole genome shotgun (WGS) entry which is preliminary data.</text>
</comment>
<accession>A0A7C1RYI1</accession>
<dbReference type="EMBL" id="DSLG01000004">
    <property type="protein sequence ID" value="HEA87122.1"/>
    <property type="molecule type" value="Genomic_DNA"/>
</dbReference>
<feature type="chain" id="PRO_5039820218" description="T9SS type A sorting domain-containing protein" evidence="1">
    <location>
        <begin position="19"/>
        <end position="914"/>
    </location>
</feature>
<sequence length="914" mass="101500">MKRILFTLLISMSLGWGAVVAPFQNRVVPHVGFQGVQRRKAVRSFARFWKEKGFLKRAPQSAVKRSGPNRKTGFELQEFPFDTTLVLGPRPGEEDFADVASDGNNFFVVWMDYDQGEISGVRIRSDGVIIDTMPIQISYGSWGGEYPAVTFDGTNYLVIWVDWRNGDADIYGARVTPAGEVLDPDGIPISTAPEIQSIPSVIFDGTNYLVAWNDLRNGNWESDIYAARVTTDGQVLDPDGIPVNIQPYDQIIYRGLAFDGTNYLFVFCDDRDGDYYYDVYGARMSPSGVVLDSLGFVISAEDNDQALPRVSFDGTNYFVVWFDDREALEDYRVYGARVTPGGTVLDPQGIRMSDNLSSYPAPAFDGTNYFVVWLDYRSGWQADIYGTRVSTGGVVLDSAGIPVSAEPEYDQVLPAVVFGGGRYLAVWSDYRNEQAPDIYGARVTTSGQVLEPDGILVSWGIISPTQYAPVAAFDGNNYLVVWQDYRNGYDGDIYGARVTPQGQVLDPDGIPIATGWSYQYTPAVAFDGTNYFVTWVDVRNGYQDIYGARVTPSGEVLDPDGIPVVVDEYDKNYPQPGFNGENYLVVYELHDWVEDKHDIYGVRVTPDGNVLGTLTIAGFTGWQTYPAVSSGSDTLLVVWQDVRDSIGYADIYAARVTPSGEVLDPDGIPVCTAEDYQLFPDVVSGNGGYFVAWTDSRGGGYDVYAARVSTDGEVLDPEGIAISTADYEQYSLRVEWQSPFWLVAWEDYRNQEDQDIYGARVNTNGQVLDPQGIELINQPYDRYLSGITTGSDQVLITFDGYLPDYFTDKALGAFWNPVGVAERLEGRSARTELRLLGNPVRSRLELEVKLPQTGRFRLELLDAAGRQVRLLQTGELSAGTARMSFDLRDLNTGVYFLKLSGSGIKLRQRFTLLR</sequence>
<reference evidence="2" key="1">
    <citation type="journal article" date="2020" name="mSystems">
        <title>Genome- and Community-Level Interaction Insights into Carbon Utilization and Element Cycling Functions of Hydrothermarchaeota in Hydrothermal Sediment.</title>
        <authorList>
            <person name="Zhou Z."/>
            <person name="Liu Y."/>
            <person name="Xu W."/>
            <person name="Pan J."/>
            <person name="Luo Z.H."/>
            <person name="Li M."/>
        </authorList>
    </citation>
    <scope>NUCLEOTIDE SEQUENCE [LARGE SCALE GENOMIC DNA]</scope>
    <source>
        <strain evidence="2">SpSt-265</strain>
        <strain evidence="3">SpSt-465</strain>
    </source>
</reference>
<evidence type="ECO:0000313" key="2">
    <source>
        <dbReference type="EMBL" id="HEA87122.1"/>
    </source>
</evidence>
<dbReference type="EMBL" id="DSTU01000007">
    <property type="protein sequence ID" value="HFJ54208.1"/>
    <property type="molecule type" value="Genomic_DNA"/>
</dbReference>
<feature type="signal peptide" evidence="1">
    <location>
        <begin position="1"/>
        <end position="18"/>
    </location>
</feature>
<evidence type="ECO:0008006" key="4">
    <source>
        <dbReference type="Google" id="ProtNLM"/>
    </source>
</evidence>
<evidence type="ECO:0000313" key="3">
    <source>
        <dbReference type="EMBL" id="HFJ54208.1"/>
    </source>
</evidence>
<name>A0A7C1RYI1_UNCW3</name>
<gene>
    <name evidence="2" type="ORF">ENP94_03825</name>
    <name evidence="3" type="ORF">ENS16_05920</name>
</gene>
<organism evidence="2">
    <name type="scientific">candidate division WOR-3 bacterium</name>
    <dbReference type="NCBI Taxonomy" id="2052148"/>
    <lineage>
        <taxon>Bacteria</taxon>
        <taxon>Bacteria division WOR-3</taxon>
    </lineage>
</organism>
<proteinExistence type="predicted"/>
<keyword evidence="1" id="KW-0732">Signal</keyword>
<protein>
    <recommendedName>
        <fullName evidence="4">T9SS type A sorting domain-containing protein</fullName>
    </recommendedName>
</protein>
<evidence type="ECO:0000256" key="1">
    <source>
        <dbReference type="SAM" id="SignalP"/>
    </source>
</evidence>
<dbReference type="AlphaFoldDB" id="A0A7C1RYI1"/>